<dbReference type="EMBL" id="QJJY01000002">
    <property type="protein sequence ID" value="PXX39412.1"/>
    <property type="molecule type" value="Genomic_DNA"/>
</dbReference>
<evidence type="ECO:0000313" key="1">
    <source>
        <dbReference type="EMBL" id="PXX39412.1"/>
    </source>
</evidence>
<organism evidence="1 2">
    <name type="scientific">Burkholderia pyrrocinia</name>
    <name type="common">Pseudomonas pyrrocinia</name>
    <dbReference type="NCBI Taxonomy" id="60550"/>
    <lineage>
        <taxon>Bacteria</taxon>
        <taxon>Pseudomonadati</taxon>
        <taxon>Pseudomonadota</taxon>
        <taxon>Betaproteobacteria</taxon>
        <taxon>Burkholderiales</taxon>
        <taxon>Burkholderiaceae</taxon>
        <taxon>Burkholderia</taxon>
        <taxon>Burkholderia cepacia complex</taxon>
    </lineage>
</organism>
<dbReference type="Proteomes" id="UP000247755">
    <property type="component" value="Unassembled WGS sequence"/>
</dbReference>
<reference evidence="1 2" key="1">
    <citation type="submission" date="2018-05" db="EMBL/GenBank/DDBJ databases">
        <title>Comparative genomics of bacterial root endophytes of switchgrass collected from native prairies over two seasons.</title>
        <authorList>
            <person name="Tang Y."/>
        </authorList>
    </citation>
    <scope>NUCLEOTIDE SEQUENCE [LARGE SCALE GENOMIC DNA]</scope>
    <source>
        <strain evidence="1 2">NFIX32</strain>
    </source>
</reference>
<name>A0A318JGL8_BURPY</name>
<proteinExistence type="predicted"/>
<accession>A0A318JGL8</accession>
<comment type="caution">
    <text evidence="1">The sequence shown here is derived from an EMBL/GenBank/DDBJ whole genome shotgun (WGS) entry which is preliminary data.</text>
</comment>
<protein>
    <submittedName>
        <fullName evidence="1">Uncharacterized protein</fullName>
    </submittedName>
</protein>
<gene>
    <name evidence="1" type="ORF">NA66_1002541</name>
</gene>
<evidence type="ECO:0000313" key="2">
    <source>
        <dbReference type="Proteomes" id="UP000247755"/>
    </source>
</evidence>
<dbReference type="RefSeq" id="WP_072436246.1">
    <property type="nucleotide sequence ID" value="NZ_QJJY01000002.1"/>
</dbReference>
<dbReference type="AlphaFoldDB" id="A0A318JGL8"/>
<sequence length="159" mass="17801">MEEPAPYVLNGAIPVQDDLEDEQLDRVSRHLGGIATVYLKHDKVAHAVSLRISGVLMRDDVRYIEQRVERFAEENARAAAILLSEWNGETSELVVGMNWDAQCLIRLGAVQEQLAKLTEGYFDFLLRIEPPDSPAHGSPLLCVSIETNNARRMGDKFTP</sequence>